<organism evidence="2 3">
    <name type="scientific">Pseudoneurospora amorphoporcata</name>
    <dbReference type="NCBI Taxonomy" id="241081"/>
    <lineage>
        <taxon>Eukaryota</taxon>
        <taxon>Fungi</taxon>
        <taxon>Dikarya</taxon>
        <taxon>Ascomycota</taxon>
        <taxon>Pezizomycotina</taxon>
        <taxon>Sordariomycetes</taxon>
        <taxon>Sordariomycetidae</taxon>
        <taxon>Sordariales</taxon>
        <taxon>Sordariaceae</taxon>
        <taxon>Pseudoneurospora</taxon>
    </lineage>
</organism>
<feature type="compositionally biased region" description="Polar residues" evidence="1">
    <location>
        <begin position="427"/>
        <end position="444"/>
    </location>
</feature>
<dbReference type="EMBL" id="MU859206">
    <property type="protein sequence ID" value="KAK3949636.1"/>
    <property type="molecule type" value="Genomic_DNA"/>
</dbReference>
<proteinExistence type="predicted"/>
<evidence type="ECO:0000313" key="2">
    <source>
        <dbReference type="EMBL" id="KAK3949636.1"/>
    </source>
</evidence>
<name>A0AAN6NPG8_9PEZI</name>
<feature type="compositionally biased region" description="Low complexity" evidence="1">
    <location>
        <begin position="290"/>
        <end position="300"/>
    </location>
</feature>
<feature type="region of interest" description="Disordered" evidence="1">
    <location>
        <begin position="704"/>
        <end position="751"/>
    </location>
</feature>
<sequence length="914" mass="100407">MSSQSKDKKNNNTNNRENRKSKGLRLSQKLHGIGKDLRLRVSVDGKRRRESLQEPSPQEDQEYRIVHTPDRPNGFVSPVEAPTEDDCYDAIRTWQRVAERERSETYRDKYGIGVQQQQRSVGEEPTDTGEGRRGTDDGNDGSSGPFVPDPNDDLKTPKDGPKWWELQDMGTGEYTEMGAQGVGGMNPFREWERHVQSVKLDMAKGGPLQRGTVPPNVVTESTALLPKTYNANESDNSKSDGIKVASYYNQSNQEELLYTPSVYSPQHTPSRISQSPKSPVTPTPEMFPKTPTGSTTSGSSLQLKPPTAAPESTLFTQEKRIQEHSSRTIDGDNNLESPLLLPPPGSGGRYFDVDEEYTPMSASASGEKLLMGNTGGSERRFLIPSSRNLFVSSQTQTQTQTHTLHSELLKLAHRQRQEQERKGSGQSGERGNSAFYSAFTSSRAETPDVRSPSRRGEGQQQEQGQRQRQQQRAGPSLGTHWTLGTGTETSTPETPRPNSKPKPKQTQQQKRPRPPMTPPKGFLKDRRPYIPPLGTFSPKQPIQVPPKTPEKPPFLLNGLDFVPSRPVPPIPTQTPINPGTKMATGTGTLGGNYNLSSPRPVPTSTPTTKPKNMGSTGMGGTRGHMGGHIAGAMSISSLSSLTSLTGSGGSVTPARVSPPKPKVLPPPPSLPPGEGDGDGLFTLPATVYSGNSKFKTPVAVSVPVPSPLSKFNTTHPSSSGAKDHSTSNRLPQSQSHSQSQKQERTEQSPSDFSEYLLHPRISDTFVDFPTSDMDSMIDDRFSVAIVNGVYNQGQAHAWKETMAMMGQKRGGQRQEMQMQMQMQKPKLIRVQSQKQRQQAKERVREGQGMIHTQMKMQGGEMQSESLGKKPQQTMMTQRRPEGRERINSASRTLPRTPPPQGPLPQTPQSRTASP</sequence>
<feature type="region of interest" description="Disordered" evidence="1">
    <location>
        <begin position="1"/>
        <end position="87"/>
    </location>
</feature>
<gene>
    <name evidence="2" type="ORF">QBC32DRAFT_190397</name>
</gene>
<feature type="region of interest" description="Disordered" evidence="1">
    <location>
        <begin position="262"/>
        <end position="353"/>
    </location>
</feature>
<feature type="compositionally biased region" description="Basic and acidic residues" evidence="1">
    <location>
        <begin position="33"/>
        <end position="52"/>
    </location>
</feature>
<feature type="compositionally biased region" description="Basic and acidic residues" evidence="1">
    <location>
        <begin position="152"/>
        <end position="162"/>
    </location>
</feature>
<reference evidence="2" key="2">
    <citation type="submission" date="2023-06" db="EMBL/GenBank/DDBJ databases">
        <authorList>
            <consortium name="Lawrence Berkeley National Laboratory"/>
            <person name="Mondo S.J."/>
            <person name="Hensen N."/>
            <person name="Bonometti L."/>
            <person name="Westerberg I."/>
            <person name="Brannstrom I.O."/>
            <person name="Guillou S."/>
            <person name="Cros-Aarteil S."/>
            <person name="Calhoun S."/>
            <person name="Haridas S."/>
            <person name="Kuo A."/>
            <person name="Pangilinan J."/>
            <person name="Riley R."/>
            <person name="Labutti K."/>
            <person name="Andreopoulos B."/>
            <person name="Lipzen A."/>
            <person name="Chen C."/>
            <person name="Yanf M."/>
            <person name="Daum C."/>
            <person name="Ng V."/>
            <person name="Clum A."/>
            <person name="Steindorff A."/>
            <person name="Ohm R."/>
            <person name="Martin F."/>
            <person name="Silar P."/>
            <person name="Natvig D."/>
            <person name="Lalanne C."/>
            <person name="Gautier V."/>
            <person name="Ament-Velasquez S.L."/>
            <person name="Kruys A."/>
            <person name="Hutchinson M.I."/>
            <person name="Powell A.J."/>
            <person name="Barry K."/>
            <person name="Miller A.N."/>
            <person name="Grigoriev I.V."/>
            <person name="Debuchy R."/>
            <person name="Gladieux P."/>
            <person name="Thoren M.H."/>
            <person name="Johannesson H."/>
        </authorList>
    </citation>
    <scope>NUCLEOTIDE SEQUENCE</scope>
    <source>
        <strain evidence="2">CBS 626.80</strain>
    </source>
</reference>
<feature type="compositionally biased region" description="Pro residues" evidence="1">
    <location>
        <begin position="895"/>
        <end position="905"/>
    </location>
</feature>
<feature type="compositionally biased region" description="Polar residues" evidence="1">
    <location>
        <begin position="709"/>
        <end position="720"/>
    </location>
</feature>
<feature type="non-terminal residue" evidence="2">
    <location>
        <position position="914"/>
    </location>
</feature>
<feature type="compositionally biased region" description="Low complexity" evidence="1">
    <location>
        <begin position="458"/>
        <end position="493"/>
    </location>
</feature>
<feature type="region of interest" description="Disordered" evidence="1">
    <location>
        <begin position="413"/>
        <end position="684"/>
    </location>
</feature>
<dbReference type="Proteomes" id="UP001303222">
    <property type="component" value="Unassembled WGS sequence"/>
</dbReference>
<feature type="compositionally biased region" description="Low complexity" evidence="1">
    <location>
        <begin position="634"/>
        <end position="645"/>
    </location>
</feature>
<feature type="region of interest" description="Disordered" evidence="1">
    <location>
        <begin position="833"/>
        <end position="914"/>
    </location>
</feature>
<feature type="compositionally biased region" description="Basic and acidic residues" evidence="1">
    <location>
        <begin position="99"/>
        <end position="110"/>
    </location>
</feature>
<feature type="compositionally biased region" description="Low complexity" evidence="1">
    <location>
        <begin position="596"/>
        <end position="608"/>
    </location>
</feature>
<evidence type="ECO:0000313" key="3">
    <source>
        <dbReference type="Proteomes" id="UP001303222"/>
    </source>
</evidence>
<accession>A0AAN6NPG8</accession>
<keyword evidence="3" id="KW-1185">Reference proteome</keyword>
<dbReference type="AlphaFoldDB" id="A0AAN6NPG8"/>
<protein>
    <submittedName>
        <fullName evidence="2">Uncharacterized protein</fullName>
    </submittedName>
</protein>
<feature type="compositionally biased region" description="Basic and acidic residues" evidence="1">
    <location>
        <begin position="413"/>
        <end position="423"/>
    </location>
</feature>
<feature type="region of interest" description="Disordered" evidence="1">
    <location>
        <begin position="99"/>
        <end position="166"/>
    </location>
</feature>
<feature type="compositionally biased region" description="Polar residues" evidence="1">
    <location>
        <begin position="262"/>
        <end position="280"/>
    </location>
</feature>
<evidence type="ECO:0000256" key="1">
    <source>
        <dbReference type="SAM" id="MobiDB-lite"/>
    </source>
</evidence>
<feature type="compositionally biased region" description="Polar residues" evidence="1">
    <location>
        <begin position="860"/>
        <end position="876"/>
    </location>
</feature>
<reference evidence="2" key="1">
    <citation type="journal article" date="2023" name="Mol. Phylogenet. Evol.">
        <title>Genome-scale phylogeny and comparative genomics of the fungal order Sordariales.</title>
        <authorList>
            <person name="Hensen N."/>
            <person name="Bonometti L."/>
            <person name="Westerberg I."/>
            <person name="Brannstrom I.O."/>
            <person name="Guillou S."/>
            <person name="Cros-Aarteil S."/>
            <person name="Calhoun S."/>
            <person name="Haridas S."/>
            <person name="Kuo A."/>
            <person name="Mondo S."/>
            <person name="Pangilinan J."/>
            <person name="Riley R."/>
            <person name="LaButti K."/>
            <person name="Andreopoulos B."/>
            <person name="Lipzen A."/>
            <person name="Chen C."/>
            <person name="Yan M."/>
            <person name="Daum C."/>
            <person name="Ng V."/>
            <person name="Clum A."/>
            <person name="Steindorff A."/>
            <person name="Ohm R.A."/>
            <person name="Martin F."/>
            <person name="Silar P."/>
            <person name="Natvig D.O."/>
            <person name="Lalanne C."/>
            <person name="Gautier V."/>
            <person name="Ament-Velasquez S.L."/>
            <person name="Kruys A."/>
            <person name="Hutchinson M.I."/>
            <person name="Powell A.J."/>
            <person name="Barry K."/>
            <person name="Miller A.N."/>
            <person name="Grigoriev I.V."/>
            <person name="Debuchy R."/>
            <person name="Gladieux P."/>
            <person name="Hiltunen Thoren M."/>
            <person name="Johannesson H."/>
        </authorList>
    </citation>
    <scope>NUCLEOTIDE SEQUENCE</scope>
    <source>
        <strain evidence="2">CBS 626.80</strain>
    </source>
</reference>
<feature type="compositionally biased region" description="Basic and acidic residues" evidence="1">
    <location>
        <begin position="317"/>
        <end position="330"/>
    </location>
</feature>
<feature type="compositionally biased region" description="Gly residues" evidence="1">
    <location>
        <begin position="616"/>
        <end position="629"/>
    </location>
</feature>
<feature type="compositionally biased region" description="Basic and acidic residues" evidence="1">
    <location>
        <begin position="1"/>
        <end position="20"/>
    </location>
</feature>
<feature type="compositionally biased region" description="Basic and acidic residues" evidence="1">
    <location>
        <begin position="61"/>
        <end position="70"/>
    </location>
</feature>
<comment type="caution">
    <text evidence="2">The sequence shown here is derived from an EMBL/GenBank/DDBJ whole genome shotgun (WGS) entry which is preliminary data.</text>
</comment>
<feature type="compositionally biased region" description="Pro residues" evidence="1">
    <location>
        <begin position="656"/>
        <end position="671"/>
    </location>
</feature>